<dbReference type="InterPro" id="IPR011016">
    <property type="entry name" value="Znf_RING-CH"/>
</dbReference>
<keyword evidence="11 14" id="KW-1133">Transmembrane helix</keyword>
<keyword evidence="6 14" id="KW-0812">Transmembrane</keyword>
<feature type="transmembrane region" description="Helical" evidence="14">
    <location>
        <begin position="902"/>
        <end position="921"/>
    </location>
</feature>
<comment type="subcellular location">
    <subcellularLocation>
        <location evidence="2">Membrane</location>
        <topology evidence="2">Multi-pass membrane protein</topology>
    </subcellularLocation>
</comment>
<feature type="transmembrane region" description="Helical" evidence="14">
    <location>
        <begin position="1001"/>
        <end position="1020"/>
    </location>
</feature>
<keyword evidence="7" id="KW-0479">Metal-binding</keyword>
<evidence type="ECO:0000259" key="15">
    <source>
        <dbReference type="PROSITE" id="PS51292"/>
    </source>
</evidence>
<keyword evidence="12 14" id="KW-0472">Membrane</keyword>
<feature type="transmembrane region" description="Helical" evidence="14">
    <location>
        <begin position="189"/>
        <end position="213"/>
    </location>
</feature>
<organism evidence="16">
    <name type="scientific">Mucochytrium quahogii</name>
    <dbReference type="NCBI Taxonomy" id="96639"/>
    <lineage>
        <taxon>Eukaryota</taxon>
        <taxon>Sar</taxon>
        <taxon>Stramenopiles</taxon>
        <taxon>Bigyra</taxon>
        <taxon>Labyrinthulomycetes</taxon>
        <taxon>Thraustochytrida</taxon>
        <taxon>Thraustochytriidae</taxon>
        <taxon>Mucochytrium</taxon>
    </lineage>
</organism>
<keyword evidence="9" id="KW-0833">Ubl conjugation pathway</keyword>
<comment type="catalytic activity">
    <reaction evidence="1">
        <text>S-ubiquitinyl-[E2 ubiquitin-conjugating enzyme]-L-cysteine + [acceptor protein]-L-lysine = [E2 ubiquitin-conjugating enzyme]-L-cysteine + N(6)-ubiquitinyl-[acceptor protein]-L-lysine.</text>
        <dbReference type="EC" id="2.3.2.27"/>
    </reaction>
</comment>
<evidence type="ECO:0000256" key="13">
    <source>
        <dbReference type="SAM" id="MobiDB-lite"/>
    </source>
</evidence>
<dbReference type="GO" id="GO:0005789">
    <property type="term" value="C:endoplasmic reticulum membrane"/>
    <property type="evidence" value="ECO:0007669"/>
    <property type="project" value="TreeGrafter"/>
</dbReference>
<feature type="region of interest" description="Disordered" evidence="13">
    <location>
        <begin position="251"/>
        <end position="289"/>
    </location>
</feature>
<keyword evidence="8" id="KW-0863">Zinc-finger</keyword>
<evidence type="ECO:0000256" key="12">
    <source>
        <dbReference type="ARBA" id="ARBA00023136"/>
    </source>
</evidence>
<dbReference type="PROSITE" id="PS51292">
    <property type="entry name" value="ZF_RING_CH"/>
    <property type="match status" value="1"/>
</dbReference>
<evidence type="ECO:0000256" key="1">
    <source>
        <dbReference type="ARBA" id="ARBA00000900"/>
    </source>
</evidence>
<reference evidence="16" key="1">
    <citation type="submission" date="2021-01" db="EMBL/GenBank/DDBJ databases">
        <authorList>
            <person name="Corre E."/>
            <person name="Pelletier E."/>
            <person name="Niang G."/>
            <person name="Scheremetjew M."/>
            <person name="Finn R."/>
            <person name="Kale V."/>
            <person name="Holt S."/>
            <person name="Cochrane G."/>
            <person name="Meng A."/>
            <person name="Brown T."/>
            <person name="Cohen L."/>
        </authorList>
    </citation>
    <scope>NUCLEOTIDE SEQUENCE</scope>
    <source>
        <strain evidence="16">NY070348D</strain>
    </source>
</reference>
<evidence type="ECO:0000256" key="3">
    <source>
        <dbReference type="ARBA" id="ARBA00004906"/>
    </source>
</evidence>
<feature type="transmembrane region" description="Helical" evidence="14">
    <location>
        <begin position="825"/>
        <end position="850"/>
    </location>
</feature>
<gene>
    <name evidence="16" type="ORF">QSP1433_LOCUS2452</name>
</gene>
<feature type="transmembrane region" description="Helical" evidence="14">
    <location>
        <begin position="556"/>
        <end position="578"/>
    </location>
</feature>
<dbReference type="PANTHER" id="PTHR13145">
    <property type="entry name" value="SSM4 PROTEIN"/>
    <property type="match status" value="1"/>
</dbReference>
<protein>
    <recommendedName>
        <fullName evidence="4">RING-type E3 ubiquitin transferase</fullName>
        <ecNumber evidence="4">2.3.2.27</ecNumber>
    </recommendedName>
</protein>
<evidence type="ECO:0000256" key="2">
    <source>
        <dbReference type="ARBA" id="ARBA00004141"/>
    </source>
</evidence>
<dbReference type="SUPFAM" id="SSF57850">
    <property type="entry name" value="RING/U-box"/>
    <property type="match status" value="1"/>
</dbReference>
<feature type="transmembrane region" description="Helical" evidence="14">
    <location>
        <begin position="772"/>
        <end position="792"/>
    </location>
</feature>
<name>A0A7S2W4V5_9STRA</name>
<sequence length="1063" mass="119813">MASVWEEQDGWHAGGDSSSELLDRVKRLEAEEEEEDEICRICRCGEEEDRPLFHPCICTGSIKHVHEDCLLEWLAHGSNSSSSRSKCELCGHRFSFTPVYKPGAPNSLSVLEFASLSAVRAFKSIPFIIRFIVVGLTWGIFIPIATCVMFRILSLGQRNLPQNATEDGTEADLTPLLSRLERTLEDGYYTSWGIGVCASASIFLSFLTLISVVDFVREHDMLMEHASEDEDWEEDVGEDLIGDLYQADVARGEDQPQAEGVPRRYVDGAEASEDDEDEEDEEPVMDQPQPVVDDAEFARRFAREDALDDGDNNMGDLNVAFDELLGLRGPGWVLFHNVIWLLTFNGLYFCVAMFAPTTVGAVVMSLCGRLVSFLTNSKVELFSEEDEAFLLRMRHKLLQERFSEEENMANFLNGVRGPWHVTVEKAKLVRTTIETCAIGDEATHGKKEFFEQLHWICLEVGAFVIGYIAVASALATLYYVAKKIRNRSPLPESRRNWNKITRVLKLMSRTFKVVIIVFIKMGVFPILLGALLELTGRSLVDLGPVNRYTFAAEHPVYAIMILWVAGITHMLVITVIVLELRDVLHPKILHGVIRPKDAEESLLRNVLEEPILKHVRRMVLSCAIYTFLVFAFIYLPTVITQRSSYDWLIPYAPKLNYTVLEIQLPVELVCIHIGVLNLLDQGKDYIRKWIEAWFGVVASALGLTTYLLPIKDPNTGELKPRGFPRFLLFRVLSVSLLAWATCLLITMVTVITPLHVGRLTVAVMKIPFTHDPLVYGIGCIVIWRTLVTAHALKLHKAPVMIWRAAQKLFENGNPKWSVFKGYLRWFVMTTLIIAVSPWVLGVIIQLLFLLPSTSDLWTNSSTEAGGANKWTLPVQLHSLCMALVGQNDLSLPTDQGISVSSLHNWVVGFIVQILVFQLIMLRDVMPRGDFFASLNLRLSEALHEMFSEYNCSKMFNGIVLPAFLLLSLLLVAPLFVGSLLDLCSFLLSGYSFCGTNGIVQMFRRVMVSFVVLTMIPYVLMEGQRAWGVVHDALRDEHYLVGKRLHNMERNTQESIATKTNLLS</sequence>
<dbReference type="SMART" id="SM00744">
    <property type="entry name" value="RINGv"/>
    <property type="match status" value="1"/>
</dbReference>
<dbReference type="AlphaFoldDB" id="A0A7S2W4V5"/>
<feature type="transmembrane region" description="Helical" evidence="14">
    <location>
        <begin position="127"/>
        <end position="153"/>
    </location>
</feature>
<feature type="domain" description="RING-CH-type" evidence="15">
    <location>
        <begin position="31"/>
        <end position="97"/>
    </location>
</feature>
<feature type="compositionally biased region" description="Acidic residues" evidence="13">
    <location>
        <begin position="270"/>
        <end position="284"/>
    </location>
</feature>
<dbReference type="Pfam" id="PF23113">
    <property type="entry name" value="MARCHF6_C"/>
    <property type="match status" value="1"/>
</dbReference>
<keyword evidence="10" id="KW-0862">Zinc</keyword>
<accession>A0A7S2W4V5</accession>
<dbReference type="GO" id="GO:0008270">
    <property type="term" value="F:zinc ion binding"/>
    <property type="evidence" value="ECO:0007669"/>
    <property type="project" value="UniProtKB-KW"/>
</dbReference>
<evidence type="ECO:0000313" key="16">
    <source>
        <dbReference type="EMBL" id="CAD9668465.1"/>
    </source>
</evidence>
<evidence type="ECO:0000256" key="7">
    <source>
        <dbReference type="ARBA" id="ARBA00022723"/>
    </source>
</evidence>
<evidence type="ECO:0000256" key="10">
    <source>
        <dbReference type="ARBA" id="ARBA00022833"/>
    </source>
</evidence>
<dbReference type="Gene3D" id="3.30.40.10">
    <property type="entry name" value="Zinc/RING finger domain, C3HC4 (zinc finger)"/>
    <property type="match status" value="1"/>
</dbReference>
<feature type="transmembrane region" description="Helical" evidence="14">
    <location>
        <begin position="453"/>
        <end position="480"/>
    </location>
</feature>
<dbReference type="Pfam" id="PF12906">
    <property type="entry name" value="RINGv"/>
    <property type="match status" value="1"/>
</dbReference>
<evidence type="ECO:0000256" key="9">
    <source>
        <dbReference type="ARBA" id="ARBA00022786"/>
    </source>
</evidence>
<dbReference type="CDD" id="cd16702">
    <property type="entry name" value="RING_CH-C4HC3_MARCH6"/>
    <property type="match status" value="1"/>
</dbReference>
<keyword evidence="5" id="KW-0808">Transferase</keyword>
<dbReference type="EMBL" id="HBHK01004113">
    <property type="protein sequence ID" value="CAD9668465.1"/>
    <property type="molecule type" value="Transcribed_RNA"/>
</dbReference>
<feature type="transmembrane region" description="Helical" evidence="14">
    <location>
        <begin position="962"/>
        <end position="989"/>
    </location>
</feature>
<dbReference type="GO" id="GO:0036503">
    <property type="term" value="P:ERAD pathway"/>
    <property type="evidence" value="ECO:0007669"/>
    <property type="project" value="TreeGrafter"/>
</dbReference>
<evidence type="ECO:0000256" key="4">
    <source>
        <dbReference type="ARBA" id="ARBA00012483"/>
    </source>
</evidence>
<feature type="transmembrane region" description="Helical" evidence="14">
    <location>
        <begin position="338"/>
        <end position="364"/>
    </location>
</feature>
<feature type="transmembrane region" description="Helical" evidence="14">
    <location>
        <begin position="513"/>
        <end position="536"/>
    </location>
</feature>
<comment type="pathway">
    <text evidence="3">Protein modification; protein ubiquitination.</text>
</comment>
<evidence type="ECO:0000256" key="11">
    <source>
        <dbReference type="ARBA" id="ARBA00022989"/>
    </source>
</evidence>
<dbReference type="InterPro" id="IPR013083">
    <property type="entry name" value="Znf_RING/FYVE/PHD"/>
</dbReference>
<feature type="transmembrane region" description="Helical" evidence="14">
    <location>
        <begin position="618"/>
        <end position="639"/>
    </location>
</feature>
<proteinExistence type="predicted"/>
<evidence type="ECO:0000256" key="5">
    <source>
        <dbReference type="ARBA" id="ARBA00022679"/>
    </source>
</evidence>
<feature type="transmembrane region" description="Helical" evidence="14">
    <location>
        <begin position="692"/>
        <end position="710"/>
    </location>
</feature>
<feature type="transmembrane region" description="Helical" evidence="14">
    <location>
        <begin position="731"/>
        <end position="752"/>
    </location>
</feature>
<dbReference type="InterPro" id="IPR056521">
    <property type="entry name" value="MARCHF6-like_C"/>
</dbReference>
<evidence type="ECO:0000256" key="6">
    <source>
        <dbReference type="ARBA" id="ARBA00022692"/>
    </source>
</evidence>
<dbReference type="EC" id="2.3.2.27" evidence="4"/>
<dbReference type="PANTHER" id="PTHR13145:SF0">
    <property type="entry name" value="E3 UBIQUITIN-PROTEIN LIGASE MARCHF6"/>
    <property type="match status" value="1"/>
</dbReference>
<evidence type="ECO:0000256" key="8">
    <source>
        <dbReference type="ARBA" id="ARBA00022771"/>
    </source>
</evidence>
<dbReference type="GO" id="GO:0061630">
    <property type="term" value="F:ubiquitin protein ligase activity"/>
    <property type="evidence" value="ECO:0007669"/>
    <property type="project" value="UniProtKB-EC"/>
</dbReference>
<evidence type="ECO:0000256" key="14">
    <source>
        <dbReference type="SAM" id="Phobius"/>
    </source>
</evidence>